<evidence type="ECO:0000313" key="8">
    <source>
        <dbReference type="Proteomes" id="UP000011704"/>
    </source>
</evidence>
<dbReference type="Proteomes" id="UP000011704">
    <property type="component" value="Unassembled WGS sequence"/>
</dbReference>
<dbReference type="OrthoDB" id="9809450at2"/>
<dbReference type="SMART" id="SM00382">
    <property type="entry name" value="AAA"/>
    <property type="match status" value="1"/>
</dbReference>
<keyword evidence="4" id="KW-0547">Nucleotide-binding</keyword>
<dbReference type="PANTHER" id="PTHR42711:SF5">
    <property type="entry name" value="ABC TRANSPORTER ATP-BINDING PROTEIN NATA"/>
    <property type="match status" value="1"/>
</dbReference>
<organism evidence="7 8">
    <name type="scientific">Nitrospina gracilis (strain 3/211)</name>
    <dbReference type="NCBI Taxonomy" id="1266370"/>
    <lineage>
        <taxon>Bacteria</taxon>
        <taxon>Pseudomonadati</taxon>
        <taxon>Nitrospinota/Tectimicrobiota group</taxon>
        <taxon>Nitrospinota</taxon>
        <taxon>Nitrospinia</taxon>
        <taxon>Nitrospinales</taxon>
        <taxon>Nitrospinaceae</taxon>
        <taxon>Nitrospina</taxon>
    </lineage>
</organism>
<dbReference type="InParanoid" id="M1YUU5"/>
<gene>
    <name evidence="7" type="ORF">NITGR_1020026</name>
</gene>
<protein>
    <recommendedName>
        <fullName evidence="6">ABC transporter domain-containing protein</fullName>
    </recommendedName>
</protein>
<evidence type="ECO:0000256" key="5">
    <source>
        <dbReference type="ARBA" id="ARBA00022840"/>
    </source>
</evidence>
<accession>M1YUU5</accession>
<dbReference type="InterPro" id="IPR050763">
    <property type="entry name" value="ABC_transporter_ATP-binding"/>
</dbReference>
<name>M1YUU5_NITG3</name>
<proteinExistence type="inferred from homology"/>
<evidence type="ECO:0000256" key="1">
    <source>
        <dbReference type="ARBA" id="ARBA00005417"/>
    </source>
</evidence>
<keyword evidence="2" id="KW-0813">Transport</keyword>
<dbReference type="InterPro" id="IPR003593">
    <property type="entry name" value="AAA+_ATPase"/>
</dbReference>
<reference evidence="7 8" key="1">
    <citation type="journal article" date="2013" name="Front. Microbiol.">
        <title>The genome of Nitrospina gracilis illuminates the metabolism and evolution of the major marine nitrite oxidizer.</title>
        <authorList>
            <person name="Luecker S."/>
            <person name="Nowka B."/>
            <person name="Rattei T."/>
            <person name="Spieck E."/>
            <person name="and Daims H."/>
        </authorList>
    </citation>
    <scope>NUCLEOTIDE SEQUENCE [LARGE SCALE GENOMIC DNA]</scope>
    <source>
        <strain evidence="7 8">3/211</strain>
    </source>
</reference>
<dbReference type="STRING" id="1266370.NITGR_1020026"/>
<dbReference type="InterPro" id="IPR003439">
    <property type="entry name" value="ABC_transporter-like_ATP-bd"/>
</dbReference>
<dbReference type="Gene3D" id="3.40.50.300">
    <property type="entry name" value="P-loop containing nucleotide triphosphate hydrolases"/>
    <property type="match status" value="1"/>
</dbReference>
<dbReference type="GO" id="GO:0005524">
    <property type="term" value="F:ATP binding"/>
    <property type="evidence" value="ECO:0007669"/>
    <property type="project" value="UniProtKB-KW"/>
</dbReference>
<sequence length="246" mass="27447">MSEPTVAPSQEPAIQVRGLRKSFGHIEAVRGIEFDLKCGEFLTVFGPNGAGKTTLIRMLSSLTRPTSGSAMVAGYDVTANDPAMRREIGVISHASFLYADLSAFENVQFYAKMYGVENPADRAKQVIDEVGLLPRMHDRVRTFSRGMLQRLSIARAIVHNPSILFLDEPYTGLDQHASLRLREQLETLHTQHRTVLMTTHDFARGLEMCDRVAIQARGRFVLHEPVANIDKSCFETLYLEQVAQSG</sequence>
<evidence type="ECO:0000256" key="3">
    <source>
        <dbReference type="ARBA" id="ARBA00022458"/>
    </source>
</evidence>
<comment type="similarity">
    <text evidence="1">Belongs to the ABC transporter superfamily.</text>
</comment>
<evidence type="ECO:0000256" key="4">
    <source>
        <dbReference type="ARBA" id="ARBA00022741"/>
    </source>
</evidence>
<dbReference type="PROSITE" id="PS50893">
    <property type="entry name" value="ABC_TRANSPORTER_2"/>
    <property type="match status" value="1"/>
</dbReference>
<dbReference type="PANTHER" id="PTHR42711">
    <property type="entry name" value="ABC TRANSPORTER ATP-BINDING PROTEIN"/>
    <property type="match status" value="1"/>
</dbReference>
<keyword evidence="8" id="KW-1185">Reference proteome</keyword>
<comment type="caution">
    <text evidence="7">The sequence shown here is derived from an EMBL/GenBank/DDBJ whole genome shotgun (WGS) entry which is preliminary data.</text>
</comment>
<dbReference type="RefSeq" id="WP_005005693.1">
    <property type="nucleotide sequence ID" value="NZ_HG422173.1"/>
</dbReference>
<feature type="domain" description="ABC transporter" evidence="6">
    <location>
        <begin position="14"/>
        <end position="242"/>
    </location>
</feature>
<keyword evidence="3" id="KW-0536">Nodulation</keyword>
<dbReference type="Pfam" id="PF00005">
    <property type="entry name" value="ABC_tran"/>
    <property type="match status" value="1"/>
</dbReference>
<evidence type="ECO:0000313" key="7">
    <source>
        <dbReference type="EMBL" id="CCQ89364.1"/>
    </source>
</evidence>
<evidence type="ECO:0000256" key="2">
    <source>
        <dbReference type="ARBA" id="ARBA00022448"/>
    </source>
</evidence>
<dbReference type="HOGENOM" id="CLU_000604_1_2_0"/>
<evidence type="ECO:0000259" key="6">
    <source>
        <dbReference type="PROSITE" id="PS50893"/>
    </source>
</evidence>
<dbReference type="EMBL" id="CAQJ01000005">
    <property type="protein sequence ID" value="CCQ89364.1"/>
    <property type="molecule type" value="Genomic_DNA"/>
</dbReference>
<dbReference type="SUPFAM" id="SSF52540">
    <property type="entry name" value="P-loop containing nucleoside triphosphate hydrolases"/>
    <property type="match status" value="1"/>
</dbReference>
<dbReference type="GO" id="GO:0016887">
    <property type="term" value="F:ATP hydrolysis activity"/>
    <property type="evidence" value="ECO:0007669"/>
    <property type="project" value="InterPro"/>
</dbReference>
<keyword evidence="5" id="KW-0067">ATP-binding</keyword>
<dbReference type="AlphaFoldDB" id="M1YUU5"/>
<dbReference type="InterPro" id="IPR027417">
    <property type="entry name" value="P-loop_NTPase"/>
</dbReference>